<evidence type="ECO:0000313" key="12">
    <source>
        <dbReference type="Proteomes" id="UP001218218"/>
    </source>
</evidence>
<keyword evidence="8 10" id="KW-0503">Monooxygenase</keyword>
<evidence type="ECO:0000256" key="1">
    <source>
        <dbReference type="ARBA" id="ARBA00001971"/>
    </source>
</evidence>
<evidence type="ECO:0000256" key="4">
    <source>
        <dbReference type="ARBA" id="ARBA00022617"/>
    </source>
</evidence>
<evidence type="ECO:0000313" key="11">
    <source>
        <dbReference type="EMBL" id="KAJ7315523.1"/>
    </source>
</evidence>
<evidence type="ECO:0000256" key="10">
    <source>
        <dbReference type="RuleBase" id="RU000461"/>
    </source>
</evidence>
<dbReference type="GO" id="GO:0005506">
    <property type="term" value="F:iron ion binding"/>
    <property type="evidence" value="ECO:0007669"/>
    <property type="project" value="InterPro"/>
</dbReference>
<dbReference type="InterPro" id="IPR002401">
    <property type="entry name" value="Cyt_P450_E_grp-I"/>
</dbReference>
<dbReference type="Gene3D" id="1.10.630.10">
    <property type="entry name" value="Cytochrome P450"/>
    <property type="match status" value="1"/>
</dbReference>
<organism evidence="11 12">
    <name type="scientific">Mycena albidolilacea</name>
    <dbReference type="NCBI Taxonomy" id="1033008"/>
    <lineage>
        <taxon>Eukaryota</taxon>
        <taxon>Fungi</taxon>
        <taxon>Dikarya</taxon>
        <taxon>Basidiomycota</taxon>
        <taxon>Agaricomycotina</taxon>
        <taxon>Agaricomycetes</taxon>
        <taxon>Agaricomycetidae</taxon>
        <taxon>Agaricales</taxon>
        <taxon>Marasmiineae</taxon>
        <taxon>Mycenaceae</taxon>
        <taxon>Mycena</taxon>
    </lineage>
</organism>
<evidence type="ECO:0000256" key="7">
    <source>
        <dbReference type="ARBA" id="ARBA00023004"/>
    </source>
</evidence>
<dbReference type="EMBL" id="JARIHO010000061">
    <property type="protein sequence ID" value="KAJ7315523.1"/>
    <property type="molecule type" value="Genomic_DNA"/>
</dbReference>
<dbReference type="InterPro" id="IPR017972">
    <property type="entry name" value="Cyt_P450_CS"/>
</dbReference>
<comment type="cofactor">
    <cofactor evidence="1 9">
        <name>heme</name>
        <dbReference type="ChEBI" id="CHEBI:30413"/>
    </cofactor>
</comment>
<comment type="caution">
    <text evidence="11">The sequence shown here is derived from an EMBL/GenBank/DDBJ whole genome shotgun (WGS) entry which is preliminary data.</text>
</comment>
<dbReference type="PROSITE" id="PS00086">
    <property type="entry name" value="CYTOCHROME_P450"/>
    <property type="match status" value="1"/>
</dbReference>
<evidence type="ECO:0000256" key="6">
    <source>
        <dbReference type="ARBA" id="ARBA00023002"/>
    </source>
</evidence>
<proteinExistence type="inferred from homology"/>
<keyword evidence="4 9" id="KW-0349">Heme</keyword>
<dbReference type="GO" id="GO:0016705">
    <property type="term" value="F:oxidoreductase activity, acting on paired donors, with incorporation or reduction of molecular oxygen"/>
    <property type="evidence" value="ECO:0007669"/>
    <property type="project" value="InterPro"/>
</dbReference>
<evidence type="ECO:0000256" key="5">
    <source>
        <dbReference type="ARBA" id="ARBA00022723"/>
    </source>
</evidence>
<feature type="binding site" description="axial binding residue" evidence="9">
    <location>
        <position position="149"/>
    </location>
    <ligand>
        <name>heme</name>
        <dbReference type="ChEBI" id="CHEBI:30413"/>
    </ligand>
    <ligandPart>
        <name>Fe</name>
        <dbReference type="ChEBI" id="CHEBI:18248"/>
    </ligandPart>
</feature>
<dbReference type="GO" id="GO:0020037">
    <property type="term" value="F:heme binding"/>
    <property type="evidence" value="ECO:0007669"/>
    <property type="project" value="InterPro"/>
</dbReference>
<evidence type="ECO:0000256" key="2">
    <source>
        <dbReference type="ARBA" id="ARBA00005179"/>
    </source>
</evidence>
<dbReference type="Pfam" id="PF00067">
    <property type="entry name" value="p450"/>
    <property type="match status" value="1"/>
</dbReference>
<keyword evidence="7 9" id="KW-0408">Iron</keyword>
<accession>A0AAD6ZBZ9</accession>
<evidence type="ECO:0000256" key="9">
    <source>
        <dbReference type="PIRSR" id="PIRSR602401-1"/>
    </source>
</evidence>
<reference evidence="11" key="1">
    <citation type="submission" date="2023-03" db="EMBL/GenBank/DDBJ databases">
        <title>Massive genome expansion in bonnet fungi (Mycena s.s.) driven by repeated elements and novel gene families across ecological guilds.</title>
        <authorList>
            <consortium name="Lawrence Berkeley National Laboratory"/>
            <person name="Harder C.B."/>
            <person name="Miyauchi S."/>
            <person name="Viragh M."/>
            <person name="Kuo A."/>
            <person name="Thoen E."/>
            <person name="Andreopoulos B."/>
            <person name="Lu D."/>
            <person name="Skrede I."/>
            <person name="Drula E."/>
            <person name="Henrissat B."/>
            <person name="Morin E."/>
            <person name="Kohler A."/>
            <person name="Barry K."/>
            <person name="LaButti K."/>
            <person name="Morin E."/>
            <person name="Salamov A."/>
            <person name="Lipzen A."/>
            <person name="Mereny Z."/>
            <person name="Hegedus B."/>
            <person name="Baldrian P."/>
            <person name="Stursova M."/>
            <person name="Weitz H."/>
            <person name="Taylor A."/>
            <person name="Grigoriev I.V."/>
            <person name="Nagy L.G."/>
            <person name="Martin F."/>
            <person name="Kauserud H."/>
        </authorList>
    </citation>
    <scope>NUCLEOTIDE SEQUENCE</scope>
    <source>
        <strain evidence="11">CBHHK002</strain>
    </source>
</reference>
<dbReference type="PRINTS" id="PR00463">
    <property type="entry name" value="EP450I"/>
</dbReference>
<name>A0AAD6ZBZ9_9AGAR</name>
<comment type="similarity">
    <text evidence="3 10">Belongs to the cytochrome P450 family.</text>
</comment>
<dbReference type="InterPro" id="IPR036396">
    <property type="entry name" value="Cyt_P450_sf"/>
</dbReference>
<dbReference type="GO" id="GO:0004497">
    <property type="term" value="F:monooxygenase activity"/>
    <property type="evidence" value="ECO:0007669"/>
    <property type="project" value="UniProtKB-KW"/>
</dbReference>
<keyword evidence="5 9" id="KW-0479">Metal-binding</keyword>
<dbReference type="PANTHER" id="PTHR24305">
    <property type="entry name" value="CYTOCHROME P450"/>
    <property type="match status" value="1"/>
</dbReference>
<evidence type="ECO:0000256" key="8">
    <source>
        <dbReference type="ARBA" id="ARBA00023033"/>
    </source>
</evidence>
<dbReference type="PANTHER" id="PTHR24305:SF29">
    <property type="entry name" value="BENZOATE-PARA-HYDROXYLASE"/>
    <property type="match status" value="1"/>
</dbReference>
<dbReference type="InterPro" id="IPR050121">
    <property type="entry name" value="Cytochrome_P450_monoxygenase"/>
</dbReference>
<protein>
    <submittedName>
        <fullName evidence="11">Cytochrome P450</fullName>
    </submittedName>
</protein>
<dbReference type="Proteomes" id="UP001218218">
    <property type="component" value="Unassembled WGS sequence"/>
</dbReference>
<dbReference type="PRINTS" id="PR00385">
    <property type="entry name" value="P450"/>
</dbReference>
<sequence>MSFKLETVSDQLKPCNTMLRVSLRSQTFLIAGSDTTSKYVCEFIYYSSYLTLIFMDDDPVATSEQVQNLPFLDACIKEGLRILSTIALGLPRVIPERAVVGVPIYTLHSDPDIWGNDPDVYRPERWFDVEKVTVMHKAFNPFSSGPRACVGRNLAALELSLIIATLLRRYYFVLAEPEKPLETREAFIRKPVRCNVGIQRRDV</sequence>
<evidence type="ECO:0000256" key="3">
    <source>
        <dbReference type="ARBA" id="ARBA00010617"/>
    </source>
</evidence>
<dbReference type="SUPFAM" id="SSF48264">
    <property type="entry name" value="Cytochrome P450"/>
    <property type="match status" value="1"/>
</dbReference>
<comment type="pathway">
    <text evidence="2">Secondary metabolite biosynthesis.</text>
</comment>
<dbReference type="AlphaFoldDB" id="A0AAD6ZBZ9"/>
<gene>
    <name evidence="11" type="ORF">DFH08DRAFT_1039695</name>
</gene>
<dbReference type="InterPro" id="IPR001128">
    <property type="entry name" value="Cyt_P450"/>
</dbReference>
<keyword evidence="12" id="KW-1185">Reference proteome</keyword>
<keyword evidence="6 10" id="KW-0560">Oxidoreductase</keyword>